<evidence type="ECO:0000313" key="3">
    <source>
        <dbReference type="EMBL" id="CDO11389.1"/>
    </source>
</evidence>
<dbReference type="CDD" id="cd00229">
    <property type="entry name" value="SGNH_hydrolase"/>
    <property type="match status" value="1"/>
</dbReference>
<dbReference type="OrthoDB" id="8215557at2"/>
<name>W9AZX1_MYCCO</name>
<dbReference type="InterPro" id="IPR053140">
    <property type="entry name" value="GDSL_Rv0518-like"/>
</dbReference>
<dbReference type="Gene3D" id="3.40.50.1110">
    <property type="entry name" value="SGNH hydrolase"/>
    <property type="match status" value="1"/>
</dbReference>
<evidence type="ECO:0000313" key="4">
    <source>
        <dbReference type="Proteomes" id="UP000028870"/>
    </source>
</evidence>
<comment type="caution">
    <text evidence="3">The sequence shown here is derived from an EMBL/GenBank/DDBJ whole genome shotgun (WGS) entry which is preliminary data.</text>
</comment>
<dbReference type="PANTHER" id="PTHR43784:SF2">
    <property type="entry name" value="GDSL-LIKE LIPASE_ACYLHYDROLASE, PUTATIVE (AFU_ORTHOLOGUE AFUA_2G00820)-RELATED"/>
    <property type="match status" value="1"/>
</dbReference>
<dbReference type="PANTHER" id="PTHR43784">
    <property type="entry name" value="GDSL-LIKE LIPASE/ACYLHYDROLASE, PUTATIVE (AFU_ORTHOLOGUE AFUA_2G00820)-RELATED"/>
    <property type="match status" value="1"/>
</dbReference>
<feature type="signal peptide" evidence="1">
    <location>
        <begin position="1"/>
        <end position="19"/>
    </location>
</feature>
<dbReference type="InterPro" id="IPR036514">
    <property type="entry name" value="SGNH_hydro_sf"/>
</dbReference>
<reference evidence="3" key="1">
    <citation type="submission" date="2014-03" db="EMBL/GenBank/DDBJ databases">
        <title>Draft Genome Sequence of Mycobacterium cosmeticum DSM 44829.</title>
        <authorList>
            <person name="Croce O."/>
            <person name="Robert C."/>
            <person name="Raoult D."/>
            <person name="Drancourt M."/>
        </authorList>
    </citation>
    <scope>NUCLEOTIDE SEQUENCE [LARGE SCALE GENOMIC DNA]</scope>
    <source>
        <strain evidence="3">DSM 44829</strain>
    </source>
</reference>
<evidence type="ECO:0000256" key="1">
    <source>
        <dbReference type="SAM" id="SignalP"/>
    </source>
</evidence>
<dbReference type="SUPFAM" id="SSF52266">
    <property type="entry name" value="SGNH hydrolase"/>
    <property type="match status" value="1"/>
</dbReference>
<dbReference type="PROSITE" id="PS51257">
    <property type="entry name" value="PROKAR_LIPOPROTEIN"/>
    <property type="match status" value="1"/>
</dbReference>
<dbReference type="eggNOG" id="COG2755">
    <property type="taxonomic scope" value="Bacteria"/>
</dbReference>
<feature type="chain" id="PRO_5038564586" evidence="1">
    <location>
        <begin position="20"/>
        <end position="246"/>
    </location>
</feature>
<feature type="domain" description="SGNH hydrolase-type esterase" evidence="2">
    <location>
        <begin position="53"/>
        <end position="225"/>
    </location>
</feature>
<dbReference type="InterPro" id="IPR013830">
    <property type="entry name" value="SGNH_hydro"/>
</dbReference>
<keyword evidence="4" id="KW-1185">Reference proteome</keyword>
<dbReference type="AlphaFoldDB" id="W9AZX1"/>
<keyword evidence="1" id="KW-0732">Signal</keyword>
<gene>
    <name evidence="3" type="ORF">BN977_06231</name>
</gene>
<protein>
    <submittedName>
        <fullName evidence="3">Lysophospholipase L1-like esterase</fullName>
    </submittedName>
</protein>
<dbReference type="EMBL" id="CCBB010000003">
    <property type="protein sequence ID" value="CDO11389.1"/>
    <property type="molecule type" value="Genomic_DNA"/>
</dbReference>
<dbReference type="Proteomes" id="UP000028870">
    <property type="component" value="Unassembled WGS sequence"/>
</dbReference>
<reference evidence="3" key="2">
    <citation type="submission" date="2014-03" db="EMBL/GenBank/DDBJ databases">
        <authorList>
            <person name="Urmite Genomes"/>
        </authorList>
    </citation>
    <scope>NUCLEOTIDE SEQUENCE</scope>
    <source>
        <strain evidence="3">DSM 44829</strain>
    </source>
</reference>
<accession>W9AZX1</accession>
<dbReference type="RefSeq" id="WP_084172727.1">
    <property type="nucleotide sequence ID" value="NZ_CCBB010000003.1"/>
</dbReference>
<sequence length="246" mass="25554">MIRRIAVAAALLAALCACSSPKGVDSAAAADPYTCIAPRLPAAPTATRDRVAVIGDSYTGGSPQGGNGDKRWTSVAGAQLQGMGLDVVMKVGAEGGSGYVAHGRRTGEVFADKIPTTLSPGDHVVVVFGSINDSHGTPGQMAHATCDTLRDAEVAAPAAHLLVIGPPWVRNSPPPAYILRTRDILRTRSEELGATFVDPIADRWFADRPDLIGADGVHPTDAGHEYMAQKIAPVIAQLLMSPPAVH</sequence>
<evidence type="ECO:0000259" key="2">
    <source>
        <dbReference type="Pfam" id="PF13472"/>
    </source>
</evidence>
<organism evidence="3 4">
    <name type="scientific">Mycolicibacterium cosmeticum</name>
    <dbReference type="NCBI Taxonomy" id="258533"/>
    <lineage>
        <taxon>Bacteria</taxon>
        <taxon>Bacillati</taxon>
        <taxon>Actinomycetota</taxon>
        <taxon>Actinomycetes</taxon>
        <taxon>Mycobacteriales</taxon>
        <taxon>Mycobacteriaceae</taxon>
        <taxon>Mycolicibacterium</taxon>
    </lineage>
</organism>
<dbReference type="STRING" id="258533.BN977_06231"/>
<dbReference type="Pfam" id="PF13472">
    <property type="entry name" value="Lipase_GDSL_2"/>
    <property type="match status" value="1"/>
</dbReference>
<proteinExistence type="predicted"/>